<comment type="function">
    <text evidence="5">Ligand for cxcr3.2. Chemotactic for macrophages.</text>
</comment>
<proteinExistence type="inferred from homology"/>
<evidence type="ECO:0000256" key="5">
    <source>
        <dbReference type="ARBA" id="ARBA00054901"/>
    </source>
</evidence>
<evidence type="ECO:0000313" key="8">
    <source>
        <dbReference type="EMBL" id="KAL0972996.1"/>
    </source>
</evidence>
<keyword evidence="6" id="KW-0732">Signal</keyword>
<evidence type="ECO:0000256" key="3">
    <source>
        <dbReference type="ARBA" id="ARBA00022514"/>
    </source>
</evidence>
<dbReference type="InterPro" id="IPR001811">
    <property type="entry name" value="Chemokine_IL8-like_dom"/>
</dbReference>
<feature type="chain" id="PRO_5044821744" description="Chemokine interleukin-8-like domain-containing protein" evidence="6">
    <location>
        <begin position="23"/>
        <end position="105"/>
    </location>
</feature>
<dbReference type="Pfam" id="PF00048">
    <property type="entry name" value="IL8"/>
    <property type="match status" value="1"/>
</dbReference>
<dbReference type="Proteomes" id="UP001557470">
    <property type="component" value="Unassembled WGS sequence"/>
</dbReference>
<organism evidence="8 9">
    <name type="scientific">Umbra pygmaea</name>
    <name type="common">Eastern mudminnow</name>
    <dbReference type="NCBI Taxonomy" id="75934"/>
    <lineage>
        <taxon>Eukaryota</taxon>
        <taxon>Metazoa</taxon>
        <taxon>Chordata</taxon>
        <taxon>Craniata</taxon>
        <taxon>Vertebrata</taxon>
        <taxon>Euteleostomi</taxon>
        <taxon>Actinopterygii</taxon>
        <taxon>Neopterygii</taxon>
        <taxon>Teleostei</taxon>
        <taxon>Protacanthopterygii</taxon>
        <taxon>Esociformes</taxon>
        <taxon>Umbridae</taxon>
        <taxon>Umbra</taxon>
    </lineage>
</organism>
<dbReference type="InterPro" id="IPR039809">
    <property type="entry name" value="Chemokine_b/g/d"/>
</dbReference>
<gene>
    <name evidence="8" type="ORF">UPYG_G00197470</name>
</gene>
<reference evidence="8 9" key="1">
    <citation type="submission" date="2024-06" db="EMBL/GenBank/DDBJ databases">
        <authorList>
            <person name="Pan Q."/>
            <person name="Wen M."/>
            <person name="Jouanno E."/>
            <person name="Zahm M."/>
            <person name="Klopp C."/>
            <person name="Cabau C."/>
            <person name="Louis A."/>
            <person name="Berthelot C."/>
            <person name="Parey E."/>
            <person name="Roest Crollius H."/>
            <person name="Montfort J."/>
            <person name="Robinson-Rechavi M."/>
            <person name="Bouchez O."/>
            <person name="Lampietro C."/>
            <person name="Lopez Roques C."/>
            <person name="Donnadieu C."/>
            <person name="Postlethwait J."/>
            <person name="Bobe J."/>
            <person name="Verreycken H."/>
            <person name="Guiguen Y."/>
        </authorList>
    </citation>
    <scope>NUCLEOTIDE SEQUENCE [LARGE SCALE GENOMIC DNA]</scope>
    <source>
        <strain evidence="8">Up_M1</strain>
        <tissue evidence="8">Testis</tissue>
    </source>
</reference>
<feature type="signal peptide" evidence="6">
    <location>
        <begin position="1"/>
        <end position="22"/>
    </location>
</feature>
<dbReference type="InterPro" id="IPR033899">
    <property type="entry name" value="CXC_Chemokine_domain"/>
</dbReference>
<evidence type="ECO:0000256" key="1">
    <source>
        <dbReference type="ARBA" id="ARBA00004613"/>
    </source>
</evidence>
<dbReference type="GO" id="GO:0005615">
    <property type="term" value="C:extracellular space"/>
    <property type="evidence" value="ECO:0007669"/>
    <property type="project" value="UniProtKB-KW"/>
</dbReference>
<dbReference type="PANTHER" id="PTHR12015:SF198">
    <property type="entry name" value="PLATELET BASIC PROTEIN"/>
    <property type="match status" value="1"/>
</dbReference>
<keyword evidence="9" id="KW-1185">Reference proteome</keyword>
<dbReference type="EMBL" id="JAGEUA010000006">
    <property type="protein sequence ID" value="KAL0972996.1"/>
    <property type="molecule type" value="Genomic_DNA"/>
</dbReference>
<evidence type="ECO:0000256" key="2">
    <source>
        <dbReference type="ARBA" id="ARBA00010665"/>
    </source>
</evidence>
<keyword evidence="4" id="KW-0964">Secreted</keyword>
<name>A0ABD0WZM4_UMBPY</name>
<comment type="similarity">
    <text evidence="2">Belongs to the intercrine alpha (chemokine CxC) family.</text>
</comment>
<dbReference type="AlphaFoldDB" id="A0ABD0WZM4"/>
<evidence type="ECO:0000313" key="9">
    <source>
        <dbReference type="Proteomes" id="UP001557470"/>
    </source>
</evidence>
<dbReference type="Gene3D" id="2.40.50.40">
    <property type="match status" value="1"/>
</dbReference>
<evidence type="ECO:0000256" key="6">
    <source>
        <dbReference type="SAM" id="SignalP"/>
    </source>
</evidence>
<dbReference type="InterPro" id="IPR001089">
    <property type="entry name" value="Chemokine_CXC"/>
</dbReference>
<dbReference type="GO" id="GO:0005125">
    <property type="term" value="F:cytokine activity"/>
    <property type="evidence" value="ECO:0007669"/>
    <property type="project" value="UniProtKB-KW"/>
</dbReference>
<comment type="caution">
    <text evidence="8">The sequence shown here is derived from an EMBL/GenBank/DDBJ whole genome shotgun (WGS) entry which is preliminary data.</text>
</comment>
<dbReference type="CDD" id="cd00273">
    <property type="entry name" value="Chemokine_CXC"/>
    <property type="match status" value="1"/>
</dbReference>
<dbReference type="GO" id="GO:0042056">
    <property type="term" value="F:chemoattractant activity"/>
    <property type="evidence" value="ECO:0007669"/>
    <property type="project" value="UniProtKB-ARBA"/>
</dbReference>
<dbReference type="PANTHER" id="PTHR12015">
    <property type="entry name" value="SMALL INDUCIBLE CYTOKINE A"/>
    <property type="match status" value="1"/>
</dbReference>
<evidence type="ECO:0000256" key="4">
    <source>
        <dbReference type="ARBA" id="ARBA00022525"/>
    </source>
</evidence>
<dbReference type="SUPFAM" id="SSF54117">
    <property type="entry name" value="Interleukin 8-like chemokines"/>
    <property type="match status" value="1"/>
</dbReference>
<accession>A0ABD0WZM4</accession>
<keyword evidence="3" id="KW-0202">Cytokine</keyword>
<dbReference type="PRINTS" id="PR00437">
    <property type="entry name" value="SMALLCYTKCXC"/>
</dbReference>
<evidence type="ECO:0000259" key="7">
    <source>
        <dbReference type="SMART" id="SM00199"/>
    </source>
</evidence>
<dbReference type="PRINTS" id="PR00436">
    <property type="entry name" value="INTERLEUKIN8"/>
</dbReference>
<dbReference type="SMART" id="SM00199">
    <property type="entry name" value="SCY"/>
    <property type="match status" value="1"/>
</dbReference>
<dbReference type="InterPro" id="IPR036048">
    <property type="entry name" value="Interleukin_8-like_sf"/>
</dbReference>
<comment type="subcellular location">
    <subcellularLocation>
        <location evidence="1">Secreted</location>
    </subcellularLocation>
</comment>
<sequence length="105" mass="11974">MSLRMSACLVILFLVFLTTAEGLSLRGVGVDLRCQCIETESRRIGKLIEKVEIFPPSSHCKDTEIIATLKESQQEICLNGNAPWVQKLIERCWPQQKRVKRVCEL</sequence>
<dbReference type="FunFam" id="2.40.50.40:FF:000004">
    <property type="entry name" value="C-X-C motif chemokine"/>
    <property type="match status" value="1"/>
</dbReference>
<feature type="domain" description="Chemokine interleukin-8-like" evidence="7">
    <location>
        <begin position="31"/>
        <end position="92"/>
    </location>
</feature>
<protein>
    <recommendedName>
        <fullName evidence="7">Chemokine interleukin-8-like domain-containing protein</fullName>
    </recommendedName>
</protein>